<reference evidence="2" key="1">
    <citation type="submission" date="2025-08" db="UniProtKB">
        <authorList>
            <consortium name="RefSeq"/>
        </authorList>
    </citation>
    <scope>IDENTIFICATION</scope>
</reference>
<dbReference type="RefSeq" id="XP_016447322.1">
    <property type="nucleotide sequence ID" value="XM_016591836.1"/>
</dbReference>
<dbReference type="AlphaFoldDB" id="A0A1S3Y5Z9"/>
<dbReference type="InterPro" id="IPR043502">
    <property type="entry name" value="DNA/RNA_pol_sf"/>
</dbReference>
<accession>A0A1S3Y5Z9</accession>
<feature type="domain" description="Reverse transcriptase Ty1/copia-type" evidence="1">
    <location>
        <begin position="45"/>
        <end position="139"/>
    </location>
</feature>
<sequence>SFVPPNSKLSTAELYLHEPQFYQQANSHHAWKWAMLKKFESFAANHTWDIVPLTHNKKPIPFKWVYKIKQKSDGSIKRYNSRLVIRVDTQKEGIYYNETFFPVVKFTTIKRLLSLAAKKGWTVYQLDVNNAFLHEHLHKE</sequence>
<gene>
    <name evidence="2" type="primary">LOC107772336</name>
</gene>
<feature type="non-terminal residue" evidence="2">
    <location>
        <position position="1"/>
    </location>
</feature>
<dbReference type="Pfam" id="PF07727">
    <property type="entry name" value="RVT_2"/>
    <property type="match status" value="1"/>
</dbReference>
<proteinExistence type="predicted"/>
<name>A0A1S3Y5Z9_TOBAC</name>
<dbReference type="PaxDb" id="4097-A0A1S3Y5Z9"/>
<dbReference type="KEGG" id="nta:107772336"/>
<dbReference type="OrthoDB" id="7473114at2759"/>
<dbReference type="SUPFAM" id="SSF56672">
    <property type="entry name" value="DNA/RNA polymerases"/>
    <property type="match status" value="1"/>
</dbReference>
<organism evidence="2">
    <name type="scientific">Nicotiana tabacum</name>
    <name type="common">Common tobacco</name>
    <dbReference type="NCBI Taxonomy" id="4097"/>
    <lineage>
        <taxon>Eukaryota</taxon>
        <taxon>Viridiplantae</taxon>
        <taxon>Streptophyta</taxon>
        <taxon>Embryophyta</taxon>
        <taxon>Tracheophyta</taxon>
        <taxon>Spermatophyta</taxon>
        <taxon>Magnoliopsida</taxon>
        <taxon>eudicotyledons</taxon>
        <taxon>Gunneridae</taxon>
        <taxon>Pentapetalae</taxon>
        <taxon>asterids</taxon>
        <taxon>lamiids</taxon>
        <taxon>Solanales</taxon>
        <taxon>Solanaceae</taxon>
        <taxon>Nicotianoideae</taxon>
        <taxon>Nicotianeae</taxon>
        <taxon>Nicotiana</taxon>
    </lineage>
</organism>
<evidence type="ECO:0000259" key="1">
    <source>
        <dbReference type="Pfam" id="PF07727"/>
    </source>
</evidence>
<dbReference type="STRING" id="4097.A0A1S3Y5Z9"/>
<feature type="non-terminal residue" evidence="2">
    <location>
        <position position="140"/>
    </location>
</feature>
<dbReference type="OMA" id="ANSHHAW"/>
<dbReference type="InterPro" id="IPR013103">
    <property type="entry name" value="RVT_2"/>
</dbReference>
<protein>
    <submittedName>
        <fullName evidence="2">Uncharacterized mitochondrial protein AtMg00820-like</fullName>
    </submittedName>
</protein>
<evidence type="ECO:0000313" key="2">
    <source>
        <dbReference type="RefSeq" id="XP_016447322.1"/>
    </source>
</evidence>